<reference evidence="1" key="1">
    <citation type="submission" date="2018-02" db="EMBL/GenBank/DDBJ databases">
        <title>Rhizophora mucronata_Transcriptome.</title>
        <authorList>
            <person name="Meera S.P."/>
            <person name="Sreeshan A."/>
            <person name="Augustine A."/>
        </authorList>
    </citation>
    <scope>NUCLEOTIDE SEQUENCE</scope>
    <source>
        <tissue evidence="1">Leaf</tissue>
    </source>
</reference>
<name>A0A2P2PA13_RHIMU</name>
<evidence type="ECO:0000313" key="1">
    <source>
        <dbReference type="EMBL" id="MBX51610.1"/>
    </source>
</evidence>
<dbReference type="EMBL" id="GGEC01071126">
    <property type="protein sequence ID" value="MBX51610.1"/>
    <property type="molecule type" value="Transcribed_RNA"/>
</dbReference>
<dbReference type="AlphaFoldDB" id="A0A2P2PA13"/>
<protein>
    <submittedName>
        <fullName evidence="1">Uncharacterized protein</fullName>
    </submittedName>
</protein>
<organism evidence="1">
    <name type="scientific">Rhizophora mucronata</name>
    <name type="common">Asiatic mangrove</name>
    <dbReference type="NCBI Taxonomy" id="61149"/>
    <lineage>
        <taxon>Eukaryota</taxon>
        <taxon>Viridiplantae</taxon>
        <taxon>Streptophyta</taxon>
        <taxon>Embryophyta</taxon>
        <taxon>Tracheophyta</taxon>
        <taxon>Spermatophyta</taxon>
        <taxon>Magnoliopsida</taxon>
        <taxon>eudicotyledons</taxon>
        <taxon>Gunneridae</taxon>
        <taxon>Pentapetalae</taxon>
        <taxon>rosids</taxon>
        <taxon>fabids</taxon>
        <taxon>Malpighiales</taxon>
        <taxon>Rhizophoraceae</taxon>
        <taxon>Rhizophora</taxon>
    </lineage>
</organism>
<accession>A0A2P2PA13</accession>
<sequence length="21" mass="2447">MTASFSLSMISHQLFLSFYVH</sequence>
<proteinExistence type="predicted"/>